<gene>
    <name evidence="1" type="ORF">METZ01_LOCUS240424</name>
</gene>
<feature type="non-terminal residue" evidence="1">
    <location>
        <position position="95"/>
    </location>
</feature>
<dbReference type="InterPro" id="IPR010982">
    <property type="entry name" value="Lambda_DNA-bd_dom_sf"/>
</dbReference>
<sequence>MNFSELESLMFSRGFTSLADIARALSTTPQAVSNWKARDQGPYHIVAKVNVMSGDPKTLTKPPIYSSPVFEEKTITLSDILITMAEQLKVILLVP</sequence>
<dbReference type="GO" id="GO:0003677">
    <property type="term" value="F:DNA binding"/>
    <property type="evidence" value="ECO:0007669"/>
    <property type="project" value="InterPro"/>
</dbReference>
<dbReference type="EMBL" id="UINC01061711">
    <property type="protein sequence ID" value="SVB87570.1"/>
    <property type="molecule type" value="Genomic_DNA"/>
</dbReference>
<protein>
    <submittedName>
        <fullName evidence="1">Uncharacterized protein</fullName>
    </submittedName>
</protein>
<proteinExistence type="predicted"/>
<organism evidence="1">
    <name type="scientific">marine metagenome</name>
    <dbReference type="NCBI Taxonomy" id="408172"/>
    <lineage>
        <taxon>unclassified sequences</taxon>
        <taxon>metagenomes</taxon>
        <taxon>ecological metagenomes</taxon>
    </lineage>
</organism>
<dbReference type="AlphaFoldDB" id="A0A382HJU6"/>
<accession>A0A382HJU6</accession>
<name>A0A382HJU6_9ZZZZ</name>
<evidence type="ECO:0000313" key="1">
    <source>
        <dbReference type="EMBL" id="SVB87570.1"/>
    </source>
</evidence>
<dbReference type="Gene3D" id="1.10.260.40">
    <property type="entry name" value="lambda repressor-like DNA-binding domains"/>
    <property type="match status" value="1"/>
</dbReference>
<reference evidence="1" key="1">
    <citation type="submission" date="2018-05" db="EMBL/GenBank/DDBJ databases">
        <authorList>
            <person name="Lanie J.A."/>
            <person name="Ng W.-L."/>
            <person name="Kazmierczak K.M."/>
            <person name="Andrzejewski T.M."/>
            <person name="Davidsen T.M."/>
            <person name="Wayne K.J."/>
            <person name="Tettelin H."/>
            <person name="Glass J.I."/>
            <person name="Rusch D."/>
            <person name="Podicherti R."/>
            <person name="Tsui H.-C.T."/>
            <person name="Winkler M.E."/>
        </authorList>
    </citation>
    <scope>NUCLEOTIDE SEQUENCE</scope>
</reference>